<proteinExistence type="predicted"/>
<gene>
    <name evidence="3" type="ORF">ABID24_001677</name>
</gene>
<feature type="compositionally biased region" description="Polar residues" evidence="1">
    <location>
        <begin position="43"/>
        <end position="61"/>
    </location>
</feature>
<evidence type="ECO:0000313" key="3">
    <source>
        <dbReference type="EMBL" id="MET3750428.1"/>
    </source>
</evidence>
<dbReference type="PANTHER" id="PTHR30032">
    <property type="entry name" value="N-ACETYLMURAMOYL-L-ALANINE AMIDASE-RELATED"/>
    <property type="match status" value="1"/>
</dbReference>
<evidence type="ECO:0000256" key="1">
    <source>
        <dbReference type="SAM" id="MobiDB-lite"/>
    </source>
</evidence>
<feature type="domain" description="Sporulation stage II protein D amidase enhancer LytB N-terminal" evidence="2">
    <location>
        <begin position="184"/>
        <end position="273"/>
    </location>
</feature>
<accession>A0ABV2M1T3</accession>
<dbReference type="NCBIfam" id="TIGR02669">
    <property type="entry name" value="SpoIID_LytB"/>
    <property type="match status" value="1"/>
</dbReference>
<comment type="caution">
    <text evidence="3">The sequence shown here is derived from an EMBL/GenBank/DDBJ whole genome shotgun (WGS) entry which is preliminary data.</text>
</comment>
<feature type="region of interest" description="Disordered" evidence="1">
    <location>
        <begin position="24"/>
        <end position="106"/>
    </location>
</feature>
<dbReference type="Pfam" id="PF08486">
    <property type="entry name" value="SpoIID"/>
    <property type="match status" value="1"/>
</dbReference>
<sequence>MLLFSWMMLLNRAAESRLKEKQEYIKAAEQQSRSERETVKEPAQNTEYQESFESEIQSTGEFSGAGEEKVPSAGKNKGAGKVETREEKAGNGGSVTEESDTEDGMKEAGNIRVLLMTTDYQSYFHPRVTALRDGKEIVCSFENMAASEEPVVIPAHENGIQLTSIQRQCGNPVYQGSLEIQRTDQGFTVINELPLETYLEAVVPSEMPSGYHKEALKAQAVCARTYAWKQMQEGRLSKYGADVDDSVNYQVYQNIAPQQATSEAVRDTEGKILCQNGKPVQAYYFSTSSGVTSTDEIWGAEEPAPYLKSVDCGFDSEEPWSQWETEILWETLERRAQEIQGASGKLLGVSVSRINQSGAVTGLQVNTENGDFLVETEYDIRQFLSPKGSLITEKDGTQVQGSELLPSAYFDISAKPGNSVVLTGGGYGHGVGMSQTGADRMAEQGYTCQEILEYFFKDIEILQIGG</sequence>
<reference evidence="3 4" key="1">
    <citation type="submission" date="2024-06" db="EMBL/GenBank/DDBJ databases">
        <title>Genomic Encyclopedia of Type Strains, Phase IV (KMG-IV): sequencing the most valuable type-strain genomes for metagenomic binning, comparative biology and taxonomic classification.</title>
        <authorList>
            <person name="Goeker M."/>
        </authorList>
    </citation>
    <scope>NUCLEOTIDE SEQUENCE [LARGE SCALE GENOMIC DNA]</scope>
    <source>
        <strain evidence="3 4">DSM 29492</strain>
    </source>
</reference>
<dbReference type="InterPro" id="IPR051922">
    <property type="entry name" value="Bact_Sporulation_Assoc"/>
</dbReference>
<protein>
    <submittedName>
        <fullName evidence="3">Stage II sporulation protein D</fullName>
    </submittedName>
</protein>
<dbReference type="EMBL" id="JBEPMJ010000010">
    <property type="protein sequence ID" value="MET3750428.1"/>
    <property type="molecule type" value="Genomic_DNA"/>
</dbReference>
<dbReference type="RefSeq" id="WP_257464523.1">
    <property type="nucleotide sequence ID" value="NZ_JANJZT010000010.1"/>
</dbReference>
<feature type="compositionally biased region" description="Basic and acidic residues" evidence="1">
    <location>
        <begin position="24"/>
        <end position="40"/>
    </location>
</feature>
<evidence type="ECO:0000259" key="2">
    <source>
        <dbReference type="Pfam" id="PF08486"/>
    </source>
</evidence>
<dbReference type="Proteomes" id="UP001549106">
    <property type="component" value="Unassembled WGS sequence"/>
</dbReference>
<evidence type="ECO:0000313" key="4">
    <source>
        <dbReference type="Proteomes" id="UP001549106"/>
    </source>
</evidence>
<dbReference type="InterPro" id="IPR013693">
    <property type="entry name" value="SpoIID/LytB_N"/>
</dbReference>
<keyword evidence="4" id="KW-1185">Reference proteome</keyword>
<feature type="compositionally biased region" description="Basic and acidic residues" evidence="1">
    <location>
        <begin position="80"/>
        <end position="89"/>
    </location>
</feature>
<dbReference type="InterPro" id="IPR013486">
    <property type="entry name" value="SpoIID/LytB"/>
</dbReference>
<organism evidence="3 4">
    <name type="scientific">Blautia caecimuris</name>
    <dbReference type="NCBI Taxonomy" id="1796615"/>
    <lineage>
        <taxon>Bacteria</taxon>
        <taxon>Bacillati</taxon>
        <taxon>Bacillota</taxon>
        <taxon>Clostridia</taxon>
        <taxon>Lachnospirales</taxon>
        <taxon>Lachnospiraceae</taxon>
        <taxon>Blautia</taxon>
    </lineage>
</organism>
<name>A0ABV2M1T3_9FIRM</name>
<dbReference type="PANTHER" id="PTHR30032:SF4">
    <property type="entry name" value="AMIDASE ENHANCER"/>
    <property type="match status" value="1"/>
</dbReference>